<dbReference type="InterPro" id="IPR022791">
    <property type="entry name" value="L-PG_synthase/AglD"/>
</dbReference>
<feature type="transmembrane region" description="Helical" evidence="7">
    <location>
        <begin position="197"/>
        <end position="214"/>
    </location>
</feature>
<feature type="transmembrane region" description="Helical" evidence="7">
    <location>
        <begin position="269"/>
        <end position="286"/>
    </location>
</feature>
<feature type="transmembrane region" description="Helical" evidence="7">
    <location>
        <begin position="298"/>
        <end position="317"/>
    </location>
</feature>
<dbReference type="EMBL" id="BONY01000001">
    <property type="protein sequence ID" value="GIH02111.1"/>
    <property type="molecule type" value="Genomic_DNA"/>
</dbReference>
<sequence>MTSARRWARRLIPLLAIAVAALTVRDQLPSPATIWSVIATADPTWIAVAFAAEWVSMAMFARQQQRLLKGVGIDVAMGRVLAVTYSRSAIAISMPAGTALSAGFAYQAFRRWGASREAATTVMILSGVLSFAALALLYLTGFLFTLGQAPMSTWHAHPVATIAALTAAVAVAVLLAWRRGRSRSNSPATPTVRSNRLATFLGGIIAAAATMAPRHRAAALAFAAANWLADMACLAAVTRAVHLPLAFFHLGTIYVVVQIVRQIPLTPGGMGVIEASLLSALVAAGADDASAAGAVIGYRLFSCWLIIAAGLAIWAFLRRTLRSHTDLAPPHDMPASPDRTLSATATTTGPSH</sequence>
<keyword evidence="3 7" id="KW-0812">Transmembrane</keyword>
<feature type="region of interest" description="Disordered" evidence="6">
    <location>
        <begin position="327"/>
        <end position="352"/>
    </location>
</feature>
<feature type="compositionally biased region" description="Polar residues" evidence="6">
    <location>
        <begin position="339"/>
        <end position="352"/>
    </location>
</feature>
<dbReference type="Proteomes" id="UP000612899">
    <property type="component" value="Unassembled WGS sequence"/>
</dbReference>
<feature type="transmembrane region" description="Helical" evidence="7">
    <location>
        <begin position="156"/>
        <end position="177"/>
    </location>
</feature>
<dbReference type="PANTHER" id="PTHR39087">
    <property type="entry name" value="UPF0104 MEMBRANE PROTEIN MJ1595"/>
    <property type="match status" value="1"/>
</dbReference>
<evidence type="ECO:0000256" key="2">
    <source>
        <dbReference type="ARBA" id="ARBA00022475"/>
    </source>
</evidence>
<keyword evidence="4 7" id="KW-1133">Transmembrane helix</keyword>
<protein>
    <submittedName>
        <fullName evidence="8">Uncharacterized protein</fullName>
    </submittedName>
</protein>
<evidence type="ECO:0000256" key="5">
    <source>
        <dbReference type="ARBA" id="ARBA00023136"/>
    </source>
</evidence>
<evidence type="ECO:0000256" key="7">
    <source>
        <dbReference type="SAM" id="Phobius"/>
    </source>
</evidence>
<keyword evidence="5 7" id="KW-0472">Membrane</keyword>
<keyword evidence="9" id="KW-1185">Reference proteome</keyword>
<reference evidence="8" key="1">
    <citation type="submission" date="2021-01" db="EMBL/GenBank/DDBJ databases">
        <title>Whole genome shotgun sequence of Rhizocola hellebori NBRC 109834.</title>
        <authorList>
            <person name="Komaki H."/>
            <person name="Tamura T."/>
        </authorList>
    </citation>
    <scope>NUCLEOTIDE SEQUENCE</scope>
    <source>
        <strain evidence="8">NBRC 109834</strain>
    </source>
</reference>
<evidence type="ECO:0000313" key="9">
    <source>
        <dbReference type="Proteomes" id="UP000612899"/>
    </source>
</evidence>
<dbReference type="RefSeq" id="WP_203906049.1">
    <property type="nucleotide sequence ID" value="NZ_BONY01000001.1"/>
</dbReference>
<proteinExistence type="predicted"/>
<keyword evidence="2" id="KW-1003">Cell membrane</keyword>
<evidence type="ECO:0000313" key="8">
    <source>
        <dbReference type="EMBL" id="GIH02111.1"/>
    </source>
</evidence>
<name>A0A8J3VD21_9ACTN</name>
<evidence type="ECO:0000256" key="3">
    <source>
        <dbReference type="ARBA" id="ARBA00022692"/>
    </source>
</evidence>
<feature type="transmembrane region" description="Helical" evidence="7">
    <location>
        <begin position="234"/>
        <end position="257"/>
    </location>
</feature>
<comment type="subcellular location">
    <subcellularLocation>
        <location evidence="1">Cell membrane</location>
        <topology evidence="1">Multi-pass membrane protein</topology>
    </subcellularLocation>
</comment>
<comment type="caution">
    <text evidence="8">The sequence shown here is derived from an EMBL/GenBank/DDBJ whole genome shotgun (WGS) entry which is preliminary data.</text>
</comment>
<gene>
    <name evidence="8" type="ORF">Rhe02_01780</name>
</gene>
<accession>A0A8J3VD21</accession>
<dbReference type="NCBIfam" id="TIGR00374">
    <property type="entry name" value="flippase-like domain"/>
    <property type="match status" value="1"/>
</dbReference>
<dbReference type="PANTHER" id="PTHR39087:SF2">
    <property type="entry name" value="UPF0104 MEMBRANE PROTEIN MJ1595"/>
    <property type="match status" value="1"/>
</dbReference>
<evidence type="ECO:0000256" key="1">
    <source>
        <dbReference type="ARBA" id="ARBA00004651"/>
    </source>
</evidence>
<evidence type="ECO:0000256" key="4">
    <source>
        <dbReference type="ARBA" id="ARBA00022989"/>
    </source>
</evidence>
<dbReference type="GO" id="GO:0005886">
    <property type="term" value="C:plasma membrane"/>
    <property type="evidence" value="ECO:0007669"/>
    <property type="project" value="UniProtKB-SubCell"/>
</dbReference>
<organism evidence="8 9">
    <name type="scientific">Rhizocola hellebori</name>
    <dbReference type="NCBI Taxonomy" id="1392758"/>
    <lineage>
        <taxon>Bacteria</taxon>
        <taxon>Bacillati</taxon>
        <taxon>Actinomycetota</taxon>
        <taxon>Actinomycetes</taxon>
        <taxon>Micromonosporales</taxon>
        <taxon>Micromonosporaceae</taxon>
        <taxon>Rhizocola</taxon>
    </lineage>
</organism>
<dbReference type="AlphaFoldDB" id="A0A8J3VD21"/>
<feature type="transmembrane region" description="Helical" evidence="7">
    <location>
        <begin position="35"/>
        <end position="55"/>
    </location>
</feature>
<feature type="transmembrane region" description="Helical" evidence="7">
    <location>
        <begin position="121"/>
        <end position="144"/>
    </location>
</feature>
<dbReference type="Pfam" id="PF03706">
    <property type="entry name" value="LPG_synthase_TM"/>
    <property type="match status" value="1"/>
</dbReference>
<evidence type="ECO:0000256" key="6">
    <source>
        <dbReference type="SAM" id="MobiDB-lite"/>
    </source>
</evidence>